<feature type="compositionally biased region" description="Basic and acidic residues" evidence="1">
    <location>
        <begin position="218"/>
        <end position="235"/>
    </location>
</feature>
<evidence type="ECO:0000256" key="1">
    <source>
        <dbReference type="SAM" id="MobiDB-lite"/>
    </source>
</evidence>
<proteinExistence type="predicted"/>
<dbReference type="RefSeq" id="WP_210658281.1">
    <property type="nucleotide sequence ID" value="NZ_JAGKQQ010000001.1"/>
</dbReference>
<organism evidence="2 3">
    <name type="scientific">Gemmata palustris</name>
    <dbReference type="NCBI Taxonomy" id="2822762"/>
    <lineage>
        <taxon>Bacteria</taxon>
        <taxon>Pseudomonadati</taxon>
        <taxon>Planctomycetota</taxon>
        <taxon>Planctomycetia</taxon>
        <taxon>Gemmatales</taxon>
        <taxon>Gemmataceae</taxon>
        <taxon>Gemmata</taxon>
    </lineage>
</organism>
<evidence type="ECO:0000313" key="2">
    <source>
        <dbReference type="EMBL" id="MBP3958366.1"/>
    </source>
</evidence>
<feature type="compositionally biased region" description="Basic and acidic residues" evidence="1">
    <location>
        <begin position="40"/>
        <end position="49"/>
    </location>
</feature>
<feature type="region of interest" description="Disordered" evidence="1">
    <location>
        <begin position="15"/>
        <end position="49"/>
    </location>
</feature>
<protein>
    <submittedName>
        <fullName evidence="2">Uncharacterized protein</fullName>
    </submittedName>
</protein>
<accession>A0ABS5BX85</accession>
<dbReference type="EMBL" id="JAGKQQ010000001">
    <property type="protein sequence ID" value="MBP3958366.1"/>
    <property type="molecule type" value="Genomic_DNA"/>
</dbReference>
<dbReference type="Proteomes" id="UP000676565">
    <property type="component" value="Unassembled WGS sequence"/>
</dbReference>
<comment type="caution">
    <text evidence="2">The sequence shown here is derived from an EMBL/GenBank/DDBJ whole genome shotgun (WGS) entry which is preliminary data.</text>
</comment>
<evidence type="ECO:0000313" key="3">
    <source>
        <dbReference type="Proteomes" id="UP000676565"/>
    </source>
</evidence>
<keyword evidence="3" id="KW-1185">Reference proteome</keyword>
<sequence length="255" mass="28465">MITLADSLTATLQTPHSLGQVATKPNPHGAPKVSDSPPNTERRRSASDKERLSIALSQVCALQKQYGKTQAELETLVEGFCWALEDYPMDRILGALAQYVRTKSDIPAPADLVAIIDPPREPLSAAVYVGLKQRITEGYYPLSEERAFMRAFEAQEIDKAKGTTEYQQAWEKHPRKGALMIGSEEWRAKKEAEDQTTLAEIERWREAIADPTPQPVQHSKEERVRLTAEEMRRTGASETDVQEFLTSITAGKEAT</sequence>
<reference evidence="2 3" key="1">
    <citation type="submission" date="2021-04" db="EMBL/GenBank/DDBJ databases">
        <authorList>
            <person name="Ivanova A."/>
        </authorList>
    </citation>
    <scope>NUCLEOTIDE SEQUENCE [LARGE SCALE GENOMIC DNA]</scope>
    <source>
        <strain evidence="2 3">G18</strain>
    </source>
</reference>
<gene>
    <name evidence="2" type="ORF">J8F10_24215</name>
</gene>
<name>A0ABS5BX85_9BACT</name>
<feature type="region of interest" description="Disordered" evidence="1">
    <location>
        <begin position="207"/>
        <end position="240"/>
    </location>
</feature>